<name>A0ABT1NZN4_9GAMM</name>
<evidence type="ECO:0000313" key="4">
    <source>
        <dbReference type="EMBL" id="MCQ3829327.1"/>
    </source>
</evidence>
<feature type="domain" description="Sodium symporter small subunit" evidence="3">
    <location>
        <begin position="10"/>
        <end position="85"/>
    </location>
</feature>
<accession>A0ABT1NZN4</accession>
<evidence type="ECO:0000313" key="5">
    <source>
        <dbReference type="Proteomes" id="UP001205566"/>
    </source>
</evidence>
<reference evidence="4" key="1">
    <citation type="thesis" date="2020" institute="Technische Universitat Dresden" country="Dresden, Germany">
        <title>The Agarolytic System of Microbulbifer elongatus PORT2, Isolated from Batu Karas, Pangandaran West Java Indonesia.</title>
        <authorList>
            <person name="Anggraeni S.R."/>
        </authorList>
    </citation>
    <scope>NUCLEOTIDE SEQUENCE</scope>
    <source>
        <strain evidence="4">PORT2</strain>
    </source>
</reference>
<keyword evidence="5" id="KW-1185">Reference proteome</keyword>
<feature type="transmembrane region" description="Helical" evidence="2">
    <location>
        <begin position="21"/>
        <end position="40"/>
    </location>
</feature>
<comment type="caution">
    <text evidence="4">The sequence shown here is derived from an EMBL/GenBank/DDBJ whole genome shotgun (WGS) entry which is preliminary data.</text>
</comment>
<feature type="region of interest" description="Disordered" evidence="1">
    <location>
        <begin position="95"/>
        <end position="115"/>
    </location>
</feature>
<keyword evidence="2" id="KW-0812">Transmembrane</keyword>
<dbReference type="EMBL" id="JACASI010000024">
    <property type="protein sequence ID" value="MCQ3829327.1"/>
    <property type="molecule type" value="Genomic_DNA"/>
</dbReference>
<evidence type="ECO:0000256" key="2">
    <source>
        <dbReference type="SAM" id="Phobius"/>
    </source>
</evidence>
<dbReference type="Proteomes" id="UP001205566">
    <property type="component" value="Unassembled WGS sequence"/>
</dbReference>
<feature type="transmembrane region" description="Helical" evidence="2">
    <location>
        <begin position="52"/>
        <end position="74"/>
    </location>
</feature>
<evidence type="ECO:0000256" key="1">
    <source>
        <dbReference type="SAM" id="MobiDB-lite"/>
    </source>
</evidence>
<gene>
    <name evidence="4" type="ORF">HXX02_07705</name>
</gene>
<evidence type="ECO:0000259" key="3">
    <source>
        <dbReference type="Pfam" id="PF13937"/>
    </source>
</evidence>
<dbReference type="Pfam" id="PF13937">
    <property type="entry name" value="DUF4212"/>
    <property type="match status" value="1"/>
</dbReference>
<organism evidence="4 5">
    <name type="scientific">Microbulbifer elongatus</name>
    <dbReference type="NCBI Taxonomy" id="86173"/>
    <lineage>
        <taxon>Bacteria</taxon>
        <taxon>Pseudomonadati</taxon>
        <taxon>Pseudomonadota</taxon>
        <taxon>Gammaproteobacteria</taxon>
        <taxon>Cellvibrionales</taxon>
        <taxon>Microbulbiferaceae</taxon>
        <taxon>Microbulbifer</taxon>
    </lineage>
</organism>
<dbReference type="RefSeq" id="WP_369414673.1">
    <property type="nucleotide sequence ID" value="NZ_JACASI010000024.1"/>
</dbReference>
<protein>
    <submittedName>
        <fullName evidence="4">DUF4212 domain-containing protein</fullName>
    </submittedName>
</protein>
<dbReference type="NCBIfam" id="TIGR03647">
    <property type="entry name" value="Na_symport_sm"/>
    <property type="match status" value="1"/>
</dbReference>
<dbReference type="PROSITE" id="PS51257">
    <property type="entry name" value="PROKAR_LIPOPROTEIN"/>
    <property type="match status" value="1"/>
</dbReference>
<dbReference type="InterPro" id="IPR019886">
    <property type="entry name" value="Na_symporter_ssu"/>
</dbReference>
<sequence length="115" mass="13252">MSFESKQKASDYWRENLKLMFSLLVVWFVVSFGCGILFVDELNQIRMGGFKLGFWFAQQGAIYMFLVLIFVYVYKMNQLDKKYGVYEDDEPAEQTNTVAAPGVQQSQAQQLQGGH</sequence>
<keyword evidence="2" id="KW-1133">Transmembrane helix</keyword>
<feature type="compositionally biased region" description="Low complexity" evidence="1">
    <location>
        <begin position="99"/>
        <end position="115"/>
    </location>
</feature>
<proteinExistence type="predicted"/>
<keyword evidence="2" id="KW-0472">Membrane</keyword>